<evidence type="ECO:0000313" key="1">
    <source>
        <dbReference type="EMBL" id="RCA10699.1"/>
    </source>
</evidence>
<proteinExistence type="predicted"/>
<dbReference type="EMBL" id="LEPB01000004">
    <property type="protein sequence ID" value="RCA10699.1"/>
    <property type="molecule type" value="Genomic_DNA"/>
</dbReference>
<dbReference type="RefSeq" id="WP_053109036.1">
    <property type="nucleotide sequence ID" value="NZ_CABGJE010000011.1"/>
</dbReference>
<reference evidence="1 2" key="1">
    <citation type="submission" date="2015-06" db="EMBL/GenBank/DDBJ databases">
        <title>The Genome Sequence of Enterococcus durans 4EA1.</title>
        <authorList>
            <consortium name="The Broad Institute Genomics Platform"/>
            <consortium name="The Broad Institute Genome Sequencing Center for Infectious Disease"/>
            <person name="Earl A.M."/>
            <person name="Van Tyne D."/>
            <person name="Lebreton F."/>
            <person name="Saavedra J.T."/>
            <person name="Gilmore M.S."/>
            <person name="Manson Mcguire A."/>
            <person name="Clock S."/>
            <person name="Crupain M."/>
            <person name="Rangan U."/>
            <person name="Young S."/>
            <person name="Abouelleil A."/>
            <person name="Cao P."/>
            <person name="Chapman S.B."/>
            <person name="Griggs A."/>
            <person name="Priest M."/>
            <person name="Shea T."/>
            <person name="Wortman J."/>
            <person name="Nusbaum C."/>
            <person name="Birren B."/>
        </authorList>
    </citation>
    <scope>NUCLEOTIDE SEQUENCE [LARGE SCALE GENOMIC DNA]</scope>
    <source>
        <strain evidence="1 2">4EA1</strain>
    </source>
</reference>
<dbReference type="InterPro" id="IPR013321">
    <property type="entry name" value="Arc_rbn_hlx_hlx"/>
</dbReference>
<dbReference type="GO" id="GO:0006355">
    <property type="term" value="P:regulation of DNA-templated transcription"/>
    <property type="evidence" value="ECO:0007669"/>
    <property type="project" value="InterPro"/>
</dbReference>
<dbReference type="STRING" id="53345.LIU_08570"/>
<dbReference type="GeneID" id="56744102"/>
<dbReference type="Pfam" id="PF04221">
    <property type="entry name" value="RelB"/>
    <property type="match status" value="1"/>
</dbReference>
<protein>
    <submittedName>
        <fullName evidence="1">Uncharacterized protein</fullName>
    </submittedName>
</protein>
<evidence type="ECO:0000313" key="2">
    <source>
        <dbReference type="Proteomes" id="UP000252797"/>
    </source>
</evidence>
<dbReference type="NCBIfam" id="TIGR02384">
    <property type="entry name" value="RelB_DinJ"/>
    <property type="match status" value="1"/>
</dbReference>
<dbReference type="Gene3D" id="1.10.1220.10">
    <property type="entry name" value="Met repressor-like"/>
    <property type="match status" value="1"/>
</dbReference>
<sequence>MKVKNSTEKSRIQVGIDKELKENAEMILEELGLNATTAITILYKQVVARGEFPVDIKLSEEEKQAIRLQQLTKNMPVDVLDTDEKLDVWFDEA</sequence>
<dbReference type="KEGG" id="edu:LIU_08570"/>
<gene>
    <name evidence="1" type="ORF">EA71_01451</name>
</gene>
<dbReference type="AlphaFoldDB" id="A0A367CDH2"/>
<dbReference type="InterPro" id="IPR007337">
    <property type="entry name" value="RelB/DinJ"/>
</dbReference>
<comment type="caution">
    <text evidence="1">The sequence shown here is derived from an EMBL/GenBank/DDBJ whole genome shotgun (WGS) entry which is preliminary data.</text>
</comment>
<organism evidence="1 2">
    <name type="scientific">Enterococcus durans</name>
    <dbReference type="NCBI Taxonomy" id="53345"/>
    <lineage>
        <taxon>Bacteria</taxon>
        <taxon>Bacillati</taxon>
        <taxon>Bacillota</taxon>
        <taxon>Bacilli</taxon>
        <taxon>Lactobacillales</taxon>
        <taxon>Enterococcaceae</taxon>
        <taxon>Enterococcus</taxon>
    </lineage>
</organism>
<dbReference type="Proteomes" id="UP000252797">
    <property type="component" value="Unassembled WGS sequence"/>
</dbReference>
<accession>A0A367CDH2</accession>
<name>A0A367CDH2_9ENTE</name>